<dbReference type="NCBIfam" id="TIGR00855">
    <property type="entry name" value="L12"/>
    <property type="match status" value="1"/>
</dbReference>
<keyword evidence="8" id="KW-1185">Reference proteome</keyword>
<dbReference type="HAMAP" id="MF_00368">
    <property type="entry name" value="Ribosomal_bL12"/>
    <property type="match status" value="1"/>
</dbReference>
<dbReference type="PANTHER" id="PTHR45987">
    <property type="entry name" value="39S RIBOSOMAL PROTEIN L12"/>
    <property type="match status" value="1"/>
</dbReference>
<dbReference type="GO" id="GO:0005840">
    <property type="term" value="C:ribosome"/>
    <property type="evidence" value="ECO:0007669"/>
    <property type="project" value="UniProtKB-KW"/>
</dbReference>
<protein>
    <recommendedName>
        <fullName evidence="4">Large ribosomal subunit protein bL12</fullName>
    </recommendedName>
</protein>
<dbReference type="GO" id="GO:0003735">
    <property type="term" value="F:structural constituent of ribosome"/>
    <property type="evidence" value="ECO:0007669"/>
    <property type="project" value="InterPro"/>
</dbReference>
<accession>A0A369KIW0</accession>
<feature type="domain" description="Large ribosomal subunit protein bL12 C-terminal" evidence="5">
    <location>
        <begin position="66"/>
        <end position="137"/>
    </location>
</feature>
<organism evidence="7 8">
    <name type="scientific">Candidatus Similichlamydia laticola</name>
    <dbReference type="NCBI Taxonomy" id="2170265"/>
    <lineage>
        <taxon>Bacteria</taxon>
        <taxon>Pseudomonadati</taxon>
        <taxon>Chlamydiota</taxon>
        <taxon>Chlamydiia</taxon>
        <taxon>Parachlamydiales</taxon>
        <taxon>Candidatus Parilichlamydiaceae</taxon>
        <taxon>Candidatus Similichlamydia</taxon>
    </lineage>
</organism>
<dbReference type="Proteomes" id="UP000253816">
    <property type="component" value="Unassembled WGS sequence"/>
</dbReference>
<dbReference type="InterPro" id="IPR008932">
    <property type="entry name" value="Ribosomal_bL12_oligo"/>
</dbReference>
<dbReference type="Pfam" id="PF00542">
    <property type="entry name" value="Ribosomal_L12"/>
    <property type="match status" value="1"/>
</dbReference>
<dbReference type="Pfam" id="PF16320">
    <property type="entry name" value="Ribosomal_L12_N"/>
    <property type="match status" value="1"/>
</dbReference>
<dbReference type="SUPFAM" id="SSF54736">
    <property type="entry name" value="ClpS-like"/>
    <property type="match status" value="1"/>
</dbReference>
<comment type="function">
    <text evidence="4">Forms part of the ribosomal stalk which helps the ribosome interact with GTP-bound translation factors. Is thus essential for accurate translation.</text>
</comment>
<dbReference type="GO" id="GO:1990904">
    <property type="term" value="C:ribonucleoprotein complex"/>
    <property type="evidence" value="ECO:0007669"/>
    <property type="project" value="UniProtKB-KW"/>
</dbReference>
<dbReference type="GO" id="GO:0003729">
    <property type="term" value="F:mRNA binding"/>
    <property type="evidence" value="ECO:0007669"/>
    <property type="project" value="TreeGrafter"/>
</dbReference>
<dbReference type="InterPro" id="IPR014719">
    <property type="entry name" value="Ribosomal_bL12_C/ClpS-like"/>
</dbReference>
<dbReference type="AlphaFoldDB" id="A0A369KIW0"/>
<dbReference type="GO" id="GO:0006412">
    <property type="term" value="P:translation"/>
    <property type="evidence" value="ECO:0007669"/>
    <property type="project" value="UniProtKB-UniRule"/>
</dbReference>
<dbReference type="SUPFAM" id="SSF48300">
    <property type="entry name" value="Ribosomal protein L7/12, oligomerisation (N-terminal) domain"/>
    <property type="match status" value="1"/>
</dbReference>
<gene>
    <name evidence="4" type="primary">rplL</name>
    <name evidence="7" type="ORF">HAT2_00213</name>
</gene>
<proteinExistence type="inferred from homology"/>
<dbReference type="GO" id="GO:0005737">
    <property type="term" value="C:cytoplasm"/>
    <property type="evidence" value="ECO:0007669"/>
    <property type="project" value="UniProtKB-ARBA"/>
</dbReference>
<sequence>MNNKELKKQLVEQLSGLTVLEMSDLVKELEQTWGVSAAAPVASVVAGISSGGAAEGEVAAQAATEFDVVLKGATDPSAQIPLIKELKSLCGLSLRDSKEAVEEVCAGKPRMIKGKVEKAEAEELAKKLKAAGAIVEVSASTD</sequence>
<keyword evidence="3 4" id="KW-0687">Ribonucleoprotein</keyword>
<comment type="caution">
    <text evidence="7">The sequence shown here is derived from an EMBL/GenBank/DDBJ whole genome shotgun (WGS) entry which is preliminary data.</text>
</comment>
<dbReference type="InterPro" id="IPR036235">
    <property type="entry name" value="Ribosomal_bL12_oligo_N_sf"/>
</dbReference>
<dbReference type="Gene3D" id="1.20.5.710">
    <property type="entry name" value="Single helix bin"/>
    <property type="match status" value="1"/>
</dbReference>
<evidence type="ECO:0000256" key="4">
    <source>
        <dbReference type="HAMAP-Rule" id="MF_00368"/>
    </source>
</evidence>
<keyword evidence="2 4" id="KW-0689">Ribosomal protein</keyword>
<comment type="subunit">
    <text evidence="4">Homodimer. Part of the ribosomal stalk of the 50S ribosomal subunit. Forms a multimeric L10(L12)X complex, where L10 forms an elongated spine to which 2 to 4 L12 dimers bind in a sequential fashion. Binds GTP-bound translation factors.</text>
</comment>
<dbReference type="PANTHER" id="PTHR45987:SF4">
    <property type="entry name" value="LARGE RIBOSOMAL SUBUNIT PROTEIN BL12M"/>
    <property type="match status" value="1"/>
</dbReference>
<dbReference type="Gene3D" id="3.30.1390.10">
    <property type="match status" value="1"/>
</dbReference>
<evidence type="ECO:0000313" key="7">
    <source>
        <dbReference type="EMBL" id="RDB31704.1"/>
    </source>
</evidence>
<comment type="similarity">
    <text evidence="1 4">Belongs to the bacterial ribosomal protein bL12 family.</text>
</comment>
<evidence type="ECO:0000256" key="3">
    <source>
        <dbReference type="ARBA" id="ARBA00023274"/>
    </source>
</evidence>
<dbReference type="EMBL" id="QQBG01000009">
    <property type="protein sequence ID" value="RDB31704.1"/>
    <property type="molecule type" value="Genomic_DNA"/>
</dbReference>
<evidence type="ECO:0000259" key="6">
    <source>
        <dbReference type="Pfam" id="PF16320"/>
    </source>
</evidence>
<feature type="domain" description="Large ribosomal subunit protein bL12 oligomerization" evidence="6">
    <location>
        <begin position="7"/>
        <end position="53"/>
    </location>
</feature>
<dbReference type="InterPro" id="IPR013823">
    <property type="entry name" value="Ribosomal_bL12_C"/>
</dbReference>
<evidence type="ECO:0000313" key="8">
    <source>
        <dbReference type="Proteomes" id="UP000253816"/>
    </source>
</evidence>
<dbReference type="InterPro" id="IPR000206">
    <property type="entry name" value="Ribosomal_bL12"/>
</dbReference>
<name>A0A369KIW0_9BACT</name>
<dbReference type="RefSeq" id="WP_220253862.1">
    <property type="nucleotide sequence ID" value="NZ_QQBG01000009.1"/>
</dbReference>
<reference evidence="7 8" key="1">
    <citation type="submission" date="2018-07" db="EMBL/GenBank/DDBJ databases">
        <title>Comparative genomics of the Candidatus Parilichlamydiaceae reveals evidence of convergent evolution and genome reduction in the phylum Chlamydiae.</title>
        <authorList>
            <person name="Taylor-Brown A."/>
            <person name="Polkinghorne A."/>
        </authorList>
    </citation>
    <scope>NUCLEOTIDE SEQUENCE [LARGE SCALE GENOMIC DNA]</scope>
    <source>
        <strain evidence="7 8">Hat2</strain>
    </source>
</reference>
<evidence type="ECO:0000259" key="5">
    <source>
        <dbReference type="Pfam" id="PF00542"/>
    </source>
</evidence>
<evidence type="ECO:0000256" key="2">
    <source>
        <dbReference type="ARBA" id="ARBA00022980"/>
    </source>
</evidence>
<evidence type="ECO:0000256" key="1">
    <source>
        <dbReference type="ARBA" id="ARBA00007197"/>
    </source>
</evidence>